<protein>
    <submittedName>
        <fullName evidence="13">SusC/RagA family TonB-linked outer membrane protein</fullName>
    </submittedName>
</protein>
<dbReference type="InterPro" id="IPR037066">
    <property type="entry name" value="Plug_dom_sf"/>
</dbReference>
<evidence type="ECO:0000256" key="1">
    <source>
        <dbReference type="ARBA" id="ARBA00004571"/>
    </source>
</evidence>
<dbReference type="SUPFAM" id="SSF56935">
    <property type="entry name" value="Porins"/>
    <property type="match status" value="1"/>
</dbReference>
<dbReference type="Gene3D" id="2.60.40.1120">
    <property type="entry name" value="Carboxypeptidase-like, regulatory domain"/>
    <property type="match status" value="1"/>
</dbReference>
<dbReference type="InterPro" id="IPR039426">
    <property type="entry name" value="TonB-dep_rcpt-like"/>
</dbReference>
<name>A0AAE3R5Z2_9BACT</name>
<dbReference type="GO" id="GO:0009279">
    <property type="term" value="C:cell outer membrane"/>
    <property type="evidence" value="ECO:0007669"/>
    <property type="project" value="UniProtKB-SubCell"/>
</dbReference>
<feature type="domain" description="TonB-dependent receptor-like beta-barrel" evidence="11">
    <location>
        <begin position="588"/>
        <end position="960"/>
    </location>
</feature>
<keyword evidence="3 8" id="KW-1134">Transmembrane beta strand</keyword>
<evidence type="ECO:0000256" key="7">
    <source>
        <dbReference type="ARBA" id="ARBA00023237"/>
    </source>
</evidence>
<keyword evidence="5 9" id="KW-0798">TonB box</keyword>
<dbReference type="NCBIfam" id="TIGR04057">
    <property type="entry name" value="SusC_RagA_signa"/>
    <property type="match status" value="1"/>
</dbReference>
<keyword evidence="7 8" id="KW-0998">Cell outer membrane</keyword>
<evidence type="ECO:0000256" key="8">
    <source>
        <dbReference type="PROSITE-ProRule" id="PRU01360"/>
    </source>
</evidence>
<accession>A0AAE3R5Z2</accession>
<evidence type="ECO:0000256" key="10">
    <source>
        <dbReference type="SAM" id="MobiDB-lite"/>
    </source>
</evidence>
<dbReference type="AlphaFoldDB" id="A0AAE3R5Z2"/>
<proteinExistence type="inferred from homology"/>
<comment type="subcellular location">
    <subcellularLocation>
        <location evidence="1 8">Cell outer membrane</location>
        <topology evidence="1 8">Multi-pass membrane protein</topology>
    </subcellularLocation>
</comment>
<dbReference type="InterPro" id="IPR012910">
    <property type="entry name" value="Plug_dom"/>
</dbReference>
<dbReference type="InterPro" id="IPR036942">
    <property type="entry name" value="Beta-barrel_TonB_sf"/>
</dbReference>
<evidence type="ECO:0000259" key="12">
    <source>
        <dbReference type="Pfam" id="PF07715"/>
    </source>
</evidence>
<reference evidence="13" key="1">
    <citation type="submission" date="2023-05" db="EMBL/GenBank/DDBJ databases">
        <authorList>
            <person name="Zhang X."/>
        </authorList>
    </citation>
    <scope>NUCLEOTIDE SEQUENCE</scope>
    <source>
        <strain evidence="13">BD1B2-1</strain>
    </source>
</reference>
<feature type="domain" description="TonB-dependent receptor plug" evidence="12">
    <location>
        <begin position="240"/>
        <end position="370"/>
    </location>
</feature>
<keyword evidence="2 8" id="KW-0813">Transport</keyword>
<gene>
    <name evidence="13" type="ORF">QNI22_26620</name>
</gene>
<dbReference type="InterPro" id="IPR023996">
    <property type="entry name" value="TonB-dep_OMP_SusC/RagA"/>
</dbReference>
<dbReference type="PROSITE" id="PS52016">
    <property type="entry name" value="TONB_DEPENDENT_REC_3"/>
    <property type="match status" value="1"/>
</dbReference>
<dbReference type="Pfam" id="PF00593">
    <property type="entry name" value="TonB_dep_Rec_b-barrel"/>
    <property type="match status" value="1"/>
</dbReference>
<dbReference type="InterPro" id="IPR008969">
    <property type="entry name" value="CarboxyPept-like_regulatory"/>
</dbReference>
<dbReference type="Pfam" id="PF07715">
    <property type="entry name" value="Plug"/>
    <property type="match status" value="1"/>
</dbReference>
<dbReference type="Proteomes" id="UP001232063">
    <property type="component" value="Unassembled WGS sequence"/>
</dbReference>
<comment type="caution">
    <text evidence="13">The sequence shown here is derived from an EMBL/GenBank/DDBJ whole genome shotgun (WGS) entry which is preliminary data.</text>
</comment>
<dbReference type="Gene3D" id="2.40.170.20">
    <property type="entry name" value="TonB-dependent receptor, beta-barrel domain"/>
    <property type="match status" value="1"/>
</dbReference>
<dbReference type="Gene3D" id="2.170.130.10">
    <property type="entry name" value="TonB-dependent receptor, plug domain"/>
    <property type="match status" value="1"/>
</dbReference>
<evidence type="ECO:0000256" key="9">
    <source>
        <dbReference type="RuleBase" id="RU003357"/>
    </source>
</evidence>
<evidence type="ECO:0000256" key="5">
    <source>
        <dbReference type="ARBA" id="ARBA00023077"/>
    </source>
</evidence>
<dbReference type="RefSeq" id="WP_314515364.1">
    <property type="nucleotide sequence ID" value="NZ_JASJOU010000011.1"/>
</dbReference>
<keyword evidence="4 8" id="KW-0812">Transmembrane</keyword>
<evidence type="ECO:0000259" key="11">
    <source>
        <dbReference type="Pfam" id="PF00593"/>
    </source>
</evidence>
<dbReference type="InterPro" id="IPR023997">
    <property type="entry name" value="TonB-dep_OMP_SusC/RagA_CS"/>
</dbReference>
<evidence type="ECO:0000313" key="14">
    <source>
        <dbReference type="Proteomes" id="UP001232063"/>
    </source>
</evidence>
<evidence type="ECO:0000313" key="13">
    <source>
        <dbReference type="EMBL" id="MDJ1504261.1"/>
    </source>
</evidence>
<organism evidence="13 14">
    <name type="scientific">Xanthocytophaga agilis</name>
    <dbReference type="NCBI Taxonomy" id="3048010"/>
    <lineage>
        <taxon>Bacteria</taxon>
        <taxon>Pseudomonadati</taxon>
        <taxon>Bacteroidota</taxon>
        <taxon>Cytophagia</taxon>
        <taxon>Cytophagales</taxon>
        <taxon>Rhodocytophagaceae</taxon>
        <taxon>Xanthocytophaga</taxon>
    </lineage>
</organism>
<dbReference type="Pfam" id="PF13715">
    <property type="entry name" value="CarbopepD_reg_2"/>
    <property type="match status" value="1"/>
</dbReference>
<sequence>MKKKRIVGFLQTTMRIAIAQTLLVTVFTCTTFANTVLGQTLDQSVSLSVKNAELRDVLKQIQAQTRVRFVYSPNTINVDQKVSVQANNEKLDIFLKELLSELDIQFKLVKDRILLSKNPEPAIKAQIISVIEQKESALIGQKAAPIVVSGKVTDDKKDALPGVSVLIKGTTIGTTTDGEGNYRLSIPEEHSKGALVFSFIGFTSSEVLINNQTTINVALVTNVKSLNEVVVTGYQEIRKESFTGTAITISGDDLKKVNPLNFLQSLQTFDPSFRITQDNTFGSNPNKLPDITVRGASGLPSSSSGTQSDDNSMSRRSLATNPNLPTFILNGFQVGIQTIYDLDWNRVESITLLKDAAATAVYGSRAANGVVVITTKKPKEGQLRFSYNYDMSVTGPDLTVYNVLDARDKLEYERLAGLYTSKQAYQMTDDEAAKLYYQKKYTVESGVNTYWLSEPVKTAVEHNNSLSLEGGSNVLQYNLTARYQTLKGVMKGSGRNRFGADVNLAYNIDNKFFFTNNLSVTNVVANESPYGKFEDYIRMNPYYAKKDANGNLIREVDSWNTSGIVNNDGDQGLVVKSVLNPAYDASLSSFDKSAYTQIINSFAVNWNIASGINLRGQLSIAKQRTASDIFKSPLSNEFYSYKGDDLKKRGRYTYGGKDETTLDGNMVLSFNKAVSNHFVNASLGTNLRDYSNDYKDFTVMGFANDKFDNVGLANRYSDDDKYRPTGYQSTERLLGSFAAVNYSLSDKYLLDLNARLDGSSKFGTKNKFAPFWAAGIGWNLHKEGFLIGSPIINQLKLRASTGLTGEVSFEPFLARTTYEYYSDWYSSGAGAVYKAYGNESLKWQRTRNYDLGMELQLLKGMIYISPRYYYKLTQDLLADIVVPPSAGFSSYKANLGFMENKGWELNLRSTLVKKKNWDLSLFVNMTHNTNTIKKISESLKKYNDEIDKQQEKPDYQGTPLLRYKEGESINSIYAVQSLGIDPENGKEIFVKKDGTLTYIYSVKDIVRVGDTSPDAEGFFGGTLSIKNFFLTVNFYTKFGGDLYNQTLVDRIENADPRYNVDKRVLTSRWKQPGDHALFKDITDWNSTRASSRFIQKDNVVELRSVNLTYETPRSLAKRLHMQSLRFMVTTNDIWRWSAVKMERGIDFPFARTVSFSIQTRF</sequence>
<feature type="compositionally biased region" description="Low complexity" evidence="10">
    <location>
        <begin position="295"/>
        <end position="311"/>
    </location>
</feature>
<keyword evidence="6 8" id="KW-0472">Membrane</keyword>
<dbReference type="SUPFAM" id="SSF49464">
    <property type="entry name" value="Carboxypeptidase regulatory domain-like"/>
    <property type="match status" value="1"/>
</dbReference>
<feature type="region of interest" description="Disordered" evidence="10">
    <location>
        <begin position="292"/>
        <end position="317"/>
    </location>
</feature>
<comment type="similarity">
    <text evidence="8 9">Belongs to the TonB-dependent receptor family.</text>
</comment>
<keyword evidence="14" id="KW-1185">Reference proteome</keyword>
<dbReference type="NCBIfam" id="TIGR04056">
    <property type="entry name" value="OMP_RagA_SusC"/>
    <property type="match status" value="1"/>
</dbReference>
<evidence type="ECO:0000256" key="6">
    <source>
        <dbReference type="ARBA" id="ARBA00023136"/>
    </source>
</evidence>
<dbReference type="EMBL" id="JASJOU010000011">
    <property type="protein sequence ID" value="MDJ1504261.1"/>
    <property type="molecule type" value="Genomic_DNA"/>
</dbReference>
<evidence type="ECO:0000256" key="3">
    <source>
        <dbReference type="ARBA" id="ARBA00022452"/>
    </source>
</evidence>
<evidence type="ECO:0000256" key="4">
    <source>
        <dbReference type="ARBA" id="ARBA00022692"/>
    </source>
</evidence>
<evidence type="ECO:0000256" key="2">
    <source>
        <dbReference type="ARBA" id="ARBA00022448"/>
    </source>
</evidence>
<dbReference type="InterPro" id="IPR000531">
    <property type="entry name" value="Beta-barrel_TonB"/>
</dbReference>